<comment type="similarity">
    <text evidence="2">Belongs to the polysaccharide deacetylase family.</text>
</comment>
<dbReference type="SUPFAM" id="SSF88713">
    <property type="entry name" value="Glycoside hydrolase/deacetylase"/>
    <property type="match status" value="1"/>
</dbReference>
<keyword evidence="4" id="KW-0732">Signal</keyword>
<dbReference type="PANTHER" id="PTHR34216:SF7">
    <property type="entry name" value="POLY-BETA-1,6-N-ACETYL-D-GLUCOSAMINE N-DEACETYLASE"/>
    <property type="match status" value="1"/>
</dbReference>
<keyword evidence="8" id="KW-1185">Reference proteome</keyword>
<dbReference type="InterPro" id="IPR011330">
    <property type="entry name" value="Glyco_hydro/deAcase_b/a-brl"/>
</dbReference>
<name>A0ABX8AC48_9BRAD</name>
<evidence type="ECO:0000259" key="6">
    <source>
        <dbReference type="PROSITE" id="PS51677"/>
    </source>
</evidence>
<dbReference type="InterPro" id="IPR002509">
    <property type="entry name" value="NODB_dom"/>
</dbReference>
<gene>
    <name evidence="7" type="ORF">RPMA_22720</name>
</gene>
<sequence length="340" mass="37939">MKHVLSQAARRMAGSNALVRPISMLADAFLSGRGCLMTFHRGAPAELWERLPNRDFYLDTNFLDQFLSYLAQHGWDVVTIEEAVRRSRDATNQRRFVNFSIDDCYRDTFEDVVPLFRRHNVPLTLFVTTGIPDGTLPLWAAGLEDTLLNNDRVAVEDGHIDVPDFPAKQAAFYRIAESWDGHQAAQRYATFCDLNGIDIDAMHWKHAITWEMLEELRDDPLVEIGGHTVTHARISSLGADGALGELKGCRDRLIERLGTPTRHFAFPYGRSGDCGSRDFAIARDAGYASAATTRKGLVLQGQDPYELPRCTINGSDRSVATMELHLSGLTGLAARMMGRV</sequence>
<feature type="domain" description="NodB homology" evidence="6">
    <location>
        <begin position="95"/>
        <end position="340"/>
    </location>
</feature>
<evidence type="ECO:0000256" key="4">
    <source>
        <dbReference type="ARBA" id="ARBA00022729"/>
    </source>
</evidence>
<evidence type="ECO:0000313" key="8">
    <source>
        <dbReference type="Proteomes" id="UP000682843"/>
    </source>
</evidence>
<dbReference type="PANTHER" id="PTHR34216">
    <property type="match status" value="1"/>
</dbReference>
<reference evidence="7 8" key="1">
    <citation type="submission" date="2019-02" db="EMBL/GenBank/DDBJ databases">
        <title>Emended description of the genus Rhodopseudomonas and description of Rhodopseudomonas albus sp. nov., a non-phototrophic, heavy-metal-tolerant bacterium isolated from garden soil.</title>
        <authorList>
            <person name="Bao Z."/>
            <person name="Cao W.W."/>
            <person name="Sato Y."/>
            <person name="Nishizawa T."/>
            <person name="Zhao J."/>
            <person name="Guo Y."/>
            <person name="Ohta H."/>
        </authorList>
    </citation>
    <scope>NUCLEOTIDE SEQUENCE [LARGE SCALE GENOMIC DNA]</scope>
    <source>
        <strain evidence="7 8">SK50-23</strain>
    </source>
</reference>
<dbReference type="PROSITE" id="PS51677">
    <property type="entry name" value="NODB"/>
    <property type="match status" value="1"/>
</dbReference>
<protein>
    <recommendedName>
        <fullName evidence="3">Chitooligosaccharide deacetylase</fullName>
    </recommendedName>
    <alternativeName>
        <fullName evidence="5">Nodulation protein B</fullName>
    </alternativeName>
</protein>
<comment type="function">
    <text evidence="1">Is involved in generating a small heat-stable compound (Nod), an acylated oligomer of N-acetylglucosamine, that stimulates mitosis in various plant protoplasts.</text>
</comment>
<evidence type="ECO:0000313" key="7">
    <source>
        <dbReference type="EMBL" id="QUS41341.1"/>
    </source>
</evidence>
<dbReference type="EMBL" id="CP036498">
    <property type="protein sequence ID" value="QUS41341.1"/>
    <property type="molecule type" value="Genomic_DNA"/>
</dbReference>
<dbReference type="Pfam" id="PF01522">
    <property type="entry name" value="Polysacc_deac_1"/>
    <property type="match status" value="1"/>
</dbReference>
<accession>A0ABX8AC48</accession>
<evidence type="ECO:0000256" key="5">
    <source>
        <dbReference type="ARBA" id="ARBA00032976"/>
    </source>
</evidence>
<organism evidence="7 8">
    <name type="scientific">Tardiphaga alba</name>
    <dbReference type="NCBI Taxonomy" id="340268"/>
    <lineage>
        <taxon>Bacteria</taxon>
        <taxon>Pseudomonadati</taxon>
        <taxon>Pseudomonadota</taxon>
        <taxon>Alphaproteobacteria</taxon>
        <taxon>Hyphomicrobiales</taxon>
        <taxon>Nitrobacteraceae</taxon>
        <taxon>Tardiphaga</taxon>
    </lineage>
</organism>
<dbReference type="Proteomes" id="UP000682843">
    <property type="component" value="Chromosome"/>
</dbReference>
<evidence type="ECO:0000256" key="3">
    <source>
        <dbReference type="ARBA" id="ARBA00020071"/>
    </source>
</evidence>
<evidence type="ECO:0000256" key="1">
    <source>
        <dbReference type="ARBA" id="ARBA00003236"/>
    </source>
</evidence>
<dbReference type="Gene3D" id="3.20.20.370">
    <property type="entry name" value="Glycoside hydrolase/deacetylase"/>
    <property type="match status" value="1"/>
</dbReference>
<proteinExistence type="inferred from homology"/>
<dbReference type="InterPro" id="IPR051398">
    <property type="entry name" value="Polysacch_Deacetylase"/>
</dbReference>
<evidence type="ECO:0000256" key="2">
    <source>
        <dbReference type="ARBA" id="ARBA00010973"/>
    </source>
</evidence>